<comment type="caution">
    <text evidence="2">The sequence shown here is derived from an EMBL/GenBank/DDBJ whole genome shotgun (WGS) entry which is preliminary data.</text>
</comment>
<evidence type="ECO:0000256" key="1">
    <source>
        <dbReference type="SAM" id="SignalP"/>
    </source>
</evidence>
<evidence type="ECO:0000313" key="2">
    <source>
        <dbReference type="EMBL" id="KAK6185212.1"/>
    </source>
</evidence>
<accession>A0AAN8JZ43</accession>
<evidence type="ECO:0008006" key="4">
    <source>
        <dbReference type="Google" id="ProtNLM"/>
    </source>
</evidence>
<organism evidence="2 3">
    <name type="scientific">Patella caerulea</name>
    <name type="common">Rayed Mediterranean limpet</name>
    <dbReference type="NCBI Taxonomy" id="87958"/>
    <lineage>
        <taxon>Eukaryota</taxon>
        <taxon>Metazoa</taxon>
        <taxon>Spiralia</taxon>
        <taxon>Lophotrochozoa</taxon>
        <taxon>Mollusca</taxon>
        <taxon>Gastropoda</taxon>
        <taxon>Patellogastropoda</taxon>
        <taxon>Patelloidea</taxon>
        <taxon>Patellidae</taxon>
        <taxon>Patella</taxon>
    </lineage>
</organism>
<keyword evidence="3" id="KW-1185">Reference proteome</keyword>
<dbReference type="EMBL" id="JAZGQO010000006">
    <property type="protein sequence ID" value="KAK6185212.1"/>
    <property type="molecule type" value="Genomic_DNA"/>
</dbReference>
<feature type="chain" id="PRO_5042821768" description="3D domain-containing protein" evidence="1">
    <location>
        <begin position="20"/>
        <end position="144"/>
    </location>
</feature>
<reference evidence="2 3" key="1">
    <citation type="submission" date="2024-01" db="EMBL/GenBank/DDBJ databases">
        <title>The genome of the rayed Mediterranean limpet Patella caerulea (Linnaeus, 1758).</title>
        <authorList>
            <person name="Anh-Thu Weber A."/>
            <person name="Halstead-Nussloch G."/>
        </authorList>
    </citation>
    <scope>NUCLEOTIDE SEQUENCE [LARGE SCALE GENOMIC DNA]</scope>
    <source>
        <strain evidence="2">AATW-2023a</strain>
        <tissue evidence="2">Whole specimen</tissue>
    </source>
</reference>
<sequence length="144" mass="15455">MAMLLILTVWATIAAAVNAASGIECSGGAHPYPARGTGYYPDNSALEGGFVDMRGAKLRTLQDYLQGSASYVSVAMDNHAGIPYGAHVCIPELNRKYSRQIPFRVVDTGSAFFGKGHSRIDICVRSAHDSYDSTINGHLTLVFD</sequence>
<name>A0AAN8JZ43_PATCE</name>
<dbReference type="AlphaFoldDB" id="A0AAN8JZ43"/>
<evidence type="ECO:0000313" key="3">
    <source>
        <dbReference type="Proteomes" id="UP001347796"/>
    </source>
</evidence>
<dbReference type="Proteomes" id="UP001347796">
    <property type="component" value="Unassembled WGS sequence"/>
</dbReference>
<protein>
    <recommendedName>
        <fullName evidence="4">3D domain-containing protein</fullName>
    </recommendedName>
</protein>
<feature type="signal peptide" evidence="1">
    <location>
        <begin position="1"/>
        <end position="19"/>
    </location>
</feature>
<keyword evidence="1" id="KW-0732">Signal</keyword>
<gene>
    <name evidence="2" type="ORF">SNE40_007495</name>
</gene>
<proteinExistence type="predicted"/>